<dbReference type="Pfam" id="PF06282">
    <property type="entry name" value="DUF1036"/>
    <property type="match status" value="2"/>
</dbReference>
<name>A0A937L6X8_9PROT</name>
<protein>
    <submittedName>
        <fullName evidence="1">DUF1036 domain-containing protein</fullName>
    </submittedName>
</protein>
<dbReference type="Proteomes" id="UP000785783">
    <property type="component" value="Unassembled WGS sequence"/>
</dbReference>
<gene>
    <name evidence="1" type="ORF">ISQ19_04580</name>
</gene>
<dbReference type="EMBL" id="JADHOK010000053">
    <property type="protein sequence ID" value="MBL6761955.1"/>
    <property type="molecule type" value="Genomic_DNA"/>
</dbReference>
<accession>A0A937L6X8</accession>
<dbReference type="InterPro" id="IPR009380">
    <property type="entry name" value="DUF1036"/>
</dbReference>
<sequence length="336" mass="37122">MPPISLAISLAIVLAISLAIVPSAAKAELRLCNETSYVLQAAASARQGVATKTEGWIEILPGACQPALADMPDDAQAYVFAKSDDAHAGEGLVFDGSERFCVAAETRAFTVEGRRDCRRRGLIEADFAIVAAGSGRRLVTFTEKNDYGRRRARVAGVQRLLTDLQYDIGPIDGFGGERTREAEAAYKLRYGVRNNPKGEALLEKLTQTARSEAGERGLTLCNRTNHMVWAATAQLRNDRFQSRGWRRVPANECTQVINESLTDRYYFYYAEAVGDDGRLIREAGRAKIWSGERVLCTKPTRFAIDGENNCVTRGYDTHGFMKIDTGAARRWTINLE</sequence>
<comment type="caution">
    <text evidence="1">The sequence shown here is derived from an EMBL/GenBank/DDBJ whole genome shotgun (WGS) entry which is preliminary data.</text>
</comment>
<organism evidence="1 2">
    <name type="scientific">PS1 clade bacterium</name>
    <dbReference type="NCBI Taxonomy" id="2175152"/>
    <lineage>
        <taxon>Bacteria</taxon>
        <taxon>Pseudomonadati</taxon>
        <taxon>Pseudomonadota</taxon>
        <taxon>Alphaproteobacteria</taxon>
        <taxon>PS1 clade</taxon>
    </lineage>
</organism>
<reference evidence="1" key="1">
    <citation type="submission" date="2020-10" db="EMBL/GenBank/DDBJ databases">
        <title>Microbiome of the Black Sea water column analyzed by genome centric metagenomics.</title>
        <authorList>
            <person name="Cabello-Yeves P.J."/>
            <person name="Callieri C."/>
            <person name="Picazo A."/>
            <person name="Mehrshad M."/>
            <person name="Haro-Moreno J.M."/>
            <person name="Roda-Garcia J."/>
            <person name="Dzembekova N."/>
            <person name="Slabakova V."/>
            <person name="Slabakova N."/>
            <person name="Moncheva S."/>
            <person name="Rodriguez-Valera F."/>
        </authorList>
    </citation>
    <scope>NUCLEOTIDE SEQUENCE</scope>
    <source>
        <strain evidence="1">BS307-5m-G5</strain>
    </source>
</reference>
<evidence type="ECO:0000313" key="2">
    <source>
        <dbReference type="Proteomes" id="UP000785783"/>
    </source>
</evidence>
<evidence type="ECO:0000313" key="1">
    <source>
        <dbReference type="EMBL" id="MBL6761955.1"/>
    </source>
</evidence>
<dbReference type="AlphaFoldDB" id="A0A937L6X8"/>
<proteinExistence type="predicted"/>